<evidence type="ECO:0008006" key="5">
    <source>
        <dbReference type="Google" id="ProtNLM"/>
    </source>
</evidence>
<dbReference type="eggNOG" id="ENOG502QQ9J">
    <property type="taxonomic scope" value="Eukaryota"/>
</dbReference>
<accession>K3X9D5</accession>
<keyword evidence="2" id="KW-1133">Transmembrane helix</keyword>
<evidence type="ECO:0000313" key="4">
    <source>
        <dbReference type="Proteomes" id="UP000019132"/>
    </source>
</evidence>
<feature type="region of interest" description="Disordered" evidence="1">
    <location>
        <begin position="131"/>
        <end position="251"/>
    </location>
</feature>
<dbReference type="OMA" id="QTQKCTA"/>
<feature type="compositionally biased region" description="Basic and acidic residues" evidence="1">
    <location>
        <begin position="230"/>
        <end position="240"/>
    </location>
</feature>
<evidence type="ECO:0000256" key="2">
    <source>
        <dbReference type="SAM" id="Phobius"/>
    </source>
</evidence>
<feature type="compositionally biased region" description="Acidic residues" evidence="1">
    <location>
        <begin position="241"/>
        <end position="251"/>
    </location>
</feature>
<dbReference type="STRING" id="431595.K3X9D5"/>
<reference evidence="4" key="1">
    <citation type="journal article" date="2010" name="Genome Biol.">
        <title>Genome sequence of the necrotrophic plant pathogen Pythium ultimum reveals original pathogenicity mechanisms and effector repertoire.</title>
        <authorList>
            <person name="Levesque C.A."/>
            <person name="Brouwer H."/>
            <person name="Cano L."/>
            <person name="Hamilton J.P."/>
            <person name="Holt C."/>
            <person name="Huitema E."/>
            <person name="Raffaele S."/>
            <person name="Robideau G.P."/>
            <person name="Thines M."/>
            <person name="Win J."/>
            <person name="Zerillo M.M."/>
            <person name="Beakes G.W."/>
            <person name="Boore J.L."/>
            <person name="Busam D."/>
            <person name="Dumas B."/>
            <person name="Ferriera S."/>
            <person name="Fuerstenberg S.I."/>
            <person name="Gachon C.M."/>
            <person name="Gaulin E."/>
            <person name="Govers F."/>
            <person name="Grenville-Briggs L."/>
            <person name="Horner N."/>
            <person name="Hostetler J."/>
            <person name="Jiang R.H."/>
            <person name="Johnson J."/>
            <person name="Krajaejun T."/>
            <person name="Lin H."/>
            <person name="Meijer H.J."/>
            <person name="Moore B."/>
            <person name="Morris P."/>
            <person name="Phuntmart V."/>
            <person name="Puiu D."/>
            <person name="Shetty J."/>
            <person name="Stajich J.E."/>
            <person name="Tripathy S."/>
            <person name="Wawra S."/>
            <person name="van West P."/>
            <person name="Whitty B.R."/>
            <person name="Coutinho P.M."/>
            <person name="Henrissat B."/>
            <person name="Martin F."/>
            <person name="Thomas P.D."/>
            <person name="Tyler B.M."/>
            <person name="De Vries R.P."/>
            <person name="Kamoun S."/>
            <person name="Yandell M."/>
            <person name="Tisserat N."/>
            <person name="Buell C.R."/>
        </authorList>
    </citation>
    <scope>NUCLEOTIDE SEQUENCE</scope>
    <source>
        <strain evidence="4">DAOM:BR144</strain>
    </source>
</reference>
<feature type="transmembrane region" description="Helical" evidence="2">
    <location>
        <begin position="100"/>
        <end position="123"/>
    </location>
</feature>
<feature type="compositionally biased region" description="Low complexity" evidence="1">
    <location>
        <begin position="286"/>
        <end position="296"/>
    </location>
</feature>
<dbReference type="Proteomes" id="UP000019132">
    <property type="component" value="Unassembled WGS sequence"/>
</dbReference>
<sequence length="435" mass="46580">MVHDATRWLRVEAEASAMHLGAGDESALAQASPLKLALTGMFFGLIHVLTGPDHLSALATLSAGSSWRSFALGIRWGCGHSIGLIIMAVIFISLDGELDFSVLNVVTDVLVGFFMVGLGLYGVHEGLKKAKESKKKRKLEKEKLSMKKAQHHALAQHDSDDDSSDDKSDSLREQDDDDSDQGLSPGQASKAPMLPNRSKASKSQLSSTESGSEDANDGVTSPSRHRKRLHELNKKAHEVQIDDDDIDTEADTIGEGEDLDAELNKSHESRLDVLSLDDSPTESTVSLQQLLSSRSQASDEKSDGENTDDDYSTPKFCGMKCPTIDFKNAQTQKCTALIVGIVHGIAGPGGILGVLPAVGLHDTMKSVMYLGAFCVTSIATMGVFAAAYGEATGRLGERSEMMAFRISIFSSMLSVIVGILWLVLAAAGKLQQVFG</sequence>
<evidence type="ECO:0000313" key="3">
    <source>
        <dbReference type="EnsemblProtists" id="PYU1_T013834"/>
    </source>
</evidence>
<dbReference type="PANTHER" id="PTHR33876">
    <property type="entry name" value="UNNAMED PRODUCT"/>
    <property type="match status" value="1"/>
</dbReference>
<dbReference type="EMBL" id="GL376614">
    <property type="status" value="NOT_ANNOTATED_CDS"/>
    <property type="molecule type" value="Genomic_DNA"/>
</dbReference>
<dbReference type="EnsemblProtists" id="PYU1_T013834">
    <property type="protein sequence ID" value="PYU1_T013834"/>
    <property type="gene ID" value="PYU1_G013805"/>
</dbReference>
<reference evidence="3" key="3">
    <citation type="submission" date="2015-02" db="UniProtKB">
        <authorList>
            <consortium name="EnsemblProtists"/>
        </authorList>
    </citation>
    <scope>IDENTIFICATION</scope>
    <source>
        <strain evidence="3">DAOM BR144</strain>
    </source>
</reference>
<keyword evidence="4" id="KW-1185">Reference proteome</keyword>
<feature type="region of interest" description="Disordered" evidence="1">
    <location>
        <begin position="274"/>
        <end position="311"/>
    </location>
</feature>
<dbReference type="PANTHER" id="PTHR33876:SF4">
    <property type="entry name" value="CHLOROPLAST PROTEIN FOR GROWTH AND FERTILITY 2"/>
    <property type="match status" value="1"/>
</dbReference>
<dbReference type="HOGENOM" id="CLU_053247_1_0_1"/>
<feature type="compositionally biased region" description="Polar residues" evidence="1">
    <location>
        <begin position="201"/>
        <end position="210"/>
    </location>
</feature>
<feature type="transmembrane region" description="Helical" evidence="2">
    <location>
        <begin position="367"/>
        <end position="388"/>
    </location>
</feature>
<reference evidence="4" key="2">
    <citation type="submission" date="2010-04" db="EMBL/GenBank/DDBJ databases">
        <authorList>
            <person name="Buell R."/>
            <person name="Hamilton J."/>
            <person name="Hostetler J."/>
        </authorList>
    </citation>
    <scope>NUCLEOTIDE SEQUENCE [LARGE SCALE GENOMIC DNA]</scope>
    <source>
        <strain evidence="4">DAOM:BR144</strain>
    </source>
</reference>
<dbReference type="VEuPathDB" id="FungiDB:PYU1_G013805"/>
<protein>
    <recommendedName>
        <fullName evidence="5">Urease accessory protein UreH-like transmembrane domain-containing protein</fullName>
    </recommendedName>
</protein>
<dbReference type="AlphaFoldDB" id="K3X9D5"/>
<keyword evidence="2" id="KW-0812">Transmembrane</keyword>
<keyword evidence="2" id="KW-0472">Membrane</keyword>
<dbReference type="InParanoid" id="K3X9D5"/>
<evidence type="ECO:0000256" key="1">
    <source>
        <dbReference type="SAM" id="MobiDB-lite"/>
    </source>
</evidence>
<proteinExistence type="predicted"/>
<dbReference type="InterPro" id="IPR052776">
    <property type="entry name" value="Chloro_ReproSupport/MetalTrans"/>
</dbReference>
<feature type="transmembrane region" description="Helical" evidence="2">
    <location>
        <begin position="334"/>
        <end position="355"/>
    </location>
</feature>
<feature type="transmembrane region" description="Helical" evidence="2">
    <location>
        <begin position="74"/>
        <end position="94"/>
    </location>
</feature>
<name>K3X9D5_GLOUD</name>
<feature type="transmembrane region" description="Helical" evidence="2">
    <location>
        <begin position="408"/>
        <end position="427"/>
    </location>
</feature>
<organism evidence="3 4">
    <name type="scientific">Globisporangium ultimum (strain ATCC 200006 / CBS 805.95 / DAOM BR144)</name>
    <name type="common">Pythium ultimum</name>
    <dbReference type="NCBI Taxonomy" id="431595"/>
    <lineage>
        <taxon>Eukaryota</taxon>
        <taxon>Sar</taxon>
        <taxon>Stramenopiles</taxon>
        <taxon>Oomycota</taxon>
        <taxon>Peronosporomycetes</taxon>
        <taxon>Pythiales</taxon>
        <taxon>Pythiaceae</taxon>
        <taxon>Globisporangium</taxon>
    </lineage>
</organism>